<organism evidence="3 4">
    <name type="scientific">Amycolatopsis acididurans</name>
    <dbReference type="NCBI Taxonomy" id="2724524"/>
    <lineage>
        <taxon>Bacteria</taxon>
        <taxon>Bacillati</taxon>
        <taxon>Actinomycetota</taxon>
        <taxon>Actinomycetes</taxon>
        <taxon>Pseudonocardiales</taxon>
        <taxon>Pseudonocardiaceae</taxon>
        <taxon>Amycolatopsis</taxon>
    </lineage>
</organism>
<evidence type="ECO:0000313" key="3">
    <source>
        <dbReference type="EMBL" id="NKQ52671.1"/>
    </source>
</evidence>
<dbReference type="Proteomes" id="UP000715441">
    <property type="component" value="Unassembled WGS sequence"/>
</dbReference>
<keyword evidence="2" id="KW-0812">Transmembrane</keyword>
<feature type="region of interest" description="Disordered" evidence="1">
    <location>
        <begin position="566"/>
        <end position="585"/>
    </location>
</feature>
<keyword evidence="4" id="KW-1185">Reference proteome</keyword>
<dbReference type="RefSeq" id="WP_168512780.1">
    <property type="nucleotide sequence ID" value="NZ_JAAXLS010000003.1"/>
</dbReference>
<evidence type="ECO:0000256" key="1">
    <source>
        <dbReference type="SAM" id="MobiDB-lite"/>
    </source>
</evidence>
<name>A0ABX1IYT9_9PSEU</name>
<evidence type="ECO:0000256" key="2">
    <source>
        <dbReference type="SAM" id="Phobius"/>
    </source>
</evidence>
<feature type="compositionally biased region" description="Gly residues" evidence="1">
    <location>
        <begin position="566"/>
        <end position="578"/>
    </location>
</feature>
<gene>
    <name evidence="3" type="ORF">HFP15_07230</name>
</gene>
<evidence type="ECO:0000313" key="4">
    <source>
        <dbReference type="Proteomes" id="UP000715441"/>
    </source>
</evidence>
<dbReference type="EMBL" id="JAAXLS010000003">
    <property type="protein sequence ID" value="NKQ52671.1"/>
    <property type="molecule type" value="Genomic_DNA"/>
</dbReference>
<keyword evidence="2" id="KW-0472">Membrane</keyword>
<feature type="transmembrane region" description="Helical" evidence="2">
    <location>
        <begin position="30"/>
        <end position="48"/>
    </location>
</feature>
<proteinExistence type="predicted"/>
<keyword evidence="2" id="KW-1133">Transmembrane helix</keyword>
<reference evidence="3 4" key="1">
    <citation type="submission" date="2020-04" db="EMBL/GenBank/DDBJ databases">
        <title>Novel species.</title>
        <authorList>
            <person name="Teo W.F.A."/>
            <person name="Lipun K."/>
            <person name="Srisuk N."/>
            <person name="Duangmal K."/>
        </authorList>
    </citation>
    <scope>NUCLEOTIDE SEQUENCE [LARGE SCALE GENOMIC DNA]</scope>
    <source>
        <strain evidence="3 4">K13G38</strain>
    </source>
</reference>
<protein>
    <submittedName>
        <fullName evidence="3">Uncharacterized protein</fullName>
    </submittedName>
</protein>
<accession>A0ABX1IYT9</accession>
<sequence length="585" mass="63954">MTWPLAVFVPATAVLLLALAVVGRNFTRRTLRAVAAIVLLAGALVWYFRLLAPPPAWPVFAAALVLGYYVSETFAAHREPPGVDVAVPLDRDNDQTKDLLTELGFRLPAVSLHRPAAVPGGTSGDQVATIVQASEVRGGALAAALIRLAGMLIPLPRRYVVRVRAERCDYASATSTTANPWLWMTVDVRDQRGNASIAVTTFDRTRLSDAAEHAAAFVAATVLHGDPATPRWLLPVRERAEDLAKYLLGPPEPAVGAAYAAILPDRADRMARLSIVARDGAAAGIVRYELAMLEDLCGHPLAALRLHARTVAENPRFRRGQYRLGMSLVMAAGEAVRWRWLPEHRTGEHDDIVVYLRRAGMTIALPESAGQVDDFRRALLDLGQAQLREYRRALRFGDLARTSLRRRSERGSALPYLKSAAMRRQTIAVADSALLLCRARRDQLDDRLDGSVALEQARREAELLLAPAGPGRQWQYAYNLACILAMRPGDLRLVLGLLRLAADSPSNPRASEWIGRDPDLQALHGDERFLAFLRDQVRRDFPGGDGPCPAEGDWFTRGVTSGEWGGGTQPLLRGGGAHGVDHQMQ</sequence>
<comment type="caution">
    <text evidence="3">The sequence shown here is derived from an EMBL/GenBank/DDBJ whole genome shotgun (WGS) entry which is preliminary data.</text>
</comment>